<dbReference type="FunFam" id="3.40.50.720:FF:000084">
    <property type="entry name" value="Short-chain dehydrogenase reductase"/>
    <property type="match status" value="1"/>
</dbReference>
<dbReference type="PRINTS" id="PR00081">
    <property type="entry name" value="GDHRDH"/>
</dbReference>
<keyword evidence="2 3" id="KW-0560">Oxidoreductase</keyword>
<organism evidence="3 4">
    <name type="scientific">Dendronalium phyllosphericum CENA369</name>
    <dbReference type="NCBI Taxonomy" id="1725256"/>
    <lineage>
        <taxon>Bacteria</taxon>
        <taxon>Bacillati</taxon>
        <taxon>Cyanobacteriota</taxon>
        <taxon>Cyanophyceae</taxon>
        <taxon>Nostocales</taxon>
        <taxon>Nostocaceae</taxon>
        <taxon>Dendronalium</taxon>
        <taxon>Dendronalium phyllosphericum</taxon>
    </lineage>
</organism>
<dbReference type="RefSeq" id="WP_214433205.1">
    <property type="nucleotide sequence ID" value="NZ_CAWPUQ010000307.1"/>
</dbReference>
<dbReference type="InterPro" id="IPR036291">
    <property type="entry name" value="NAD(P)-bd_dom_sf"/>
</dbReference>
<sequence>MKLKDRVAIVTGGSKGIGWGIVTVFAQEGAKVVVVARDPKAGEQTAEEIRYKGGEAIFVACDVSNEEQVKAMVQKTLDTYGKIDILVNNAGVGTYKSVLDTTSEEWDRCLSIDLKSVFLCSKYVIPHMQAIGKGAIVNISSVHSRATVNSVAPYAASKGGISALTRNMALDYGPVIRVNTISPGWVLTPLIQGIFDNSDNPAEKQRFIEQRQAMKRIGTPEDIGYATAFLASDEASFITGTELFVDGGLTARVEESW</sequence>
<comment type="similarity">
    <text evidence="1">Belongs to the short-chain dehydrogenases/reductases (SDR) family.</text>
</comment>
<proteinExistence type="inferred from homology"/>
<reference evidence="3 4" key="1">
    <citation type="journal article" date="2021" name="Int. J. Syst. Evol. Microbiol.">
        <title>Amazonocrinis nigriterrae gen. nov., sp. nov., Atlanticothrix silvestris gen. nov., sp. nov. and Dendronalium phyllosphericum gen. nov., sp. nov., nostocacean cyanobacteria from Brazilian environments.</title>
        <authorList>
            <person name="Alvarenga D.O."/>
            <person name="Andreote A.P.D."/>
            <person name="Branco L.H.Z."/>
            <person name="Delbaje E."/>
            <person name="Cruz R.B."/>
            <person name="Varani A.M."/>
            <person name="Fiore M.F."/>
        </authorList>
    </citation>
    <scope>NUCLEOTIDE SEQUENCE [LARGE SCALE GENOMIC DNA]</scope>
    <source>
        <strain evidence="3 4">CENA369</strain>
    </source>
</reference>
<accession>A0A8J7LFS4</accession>
<gene>
    <name evidence="3" type="ORF">I8752_15460</name>
</gene>
<dbReference type="PROSITE" id="PS00061">
    <property type="entry name" value="ADH_SHORT"/>
    <property type="match status" value="1"/>
</dbReference>
<dbReference type="InterPro" id="IPR020904">
    <property type="entry name" value="Sc_DH/Rdtase_CS"/>
</dbReference>
<dbReference type="EMBL" id="JAECZA010000070">
    <property type="protein sequence ID" value="MBH8574393.1"/>
    <property type="molecule type" value="Genomic_DNA"/>
</dbReference>
<dbReference type="InterPro" id="IPR002347">
    <property type="entry name" value="SDR_fam"/>
</dbReference>
<evidence type="ECO:0000256" key="2">
    <source>
        <dbReference type="ARBA" id="ARBA00023002"/>
    </source>
</evidence>
<keyword evidence="4" id="KW-1185">Reference proteome</keyword>
<evidence type="ECO:0000256" key="1">
    <source>
        <dbReference type="ARBA" id="ARBA00006484"/>
    </source>
</evidence>
<dbReference type="Pfam" id="PF13561">
    <property type="entry name" value="adh_short_C2"/>
    <property type="match status" value="1"/>
</dbReference>
<name>A0A8J7LFS4_9NOST</name>
<dbReference type="EC" id="1.1.1.47" evidence="3"/>
<dbReference type="PRINTS" id="PR00080">
    <property type="entry name" value="SDRFAMILY"/>
</dbReference>
<evidence type="ECO:0000313" key="4">
    <source>
        <dbReference type="Proteomes" id="UP000662314"/>
    </source>
</evidence>
<dbReference type="Proteomes" id="UP000662314">
    <property type="component" value="Unassembled WGS sequence"/>
</dbReference>
<evidence type="ECO:0000313" key="3">
    <source>
        <dbReference type="EMBL" id="MBH8574393.1"/>
    </source>
</evidence>
<dbReference type="AlphaFoldDB" id="A0A8J7LFS4"/>
<dbReference type="NCBIfam" id="NF005559">
    <property type="entry name" value="PRK07231.1"/>
    <property type="match status" value="1"/>
</dbReference>
<protein>
    <submittedName>
        <fullName evidence="3">Glucose 1-dehydrogenase</fullName>
        <ecNumber evidence="3">1.1.1.47</ecNumber>
    </submittedName>
</protein>
<dbReference type="GO" id="GO:0047936">
    <property type="term" value="F:glucose 1-dehydrogenase [NAD(P)+] activity"/>
    <property type="evidence" value="ECO:0007669"/>
    <property type="project" value="UniProtKB-EC"/>
</dbReference>
<comment type="caution">
    <text evidence="3">The sequence shown here is derived from an EMBL/GenBank/DDBJ whole genome shotgun (WGS) entry which is preliminary data.</text>
</comment>
<dbReference type="PANTHER" id="PTHR24321">
    <property type="entry name" value="DEHYDROGENASES, SHORT CHAIN"/>
    <property type="match status" value="1"/>
</dbReference>
<dbReference type="Gene3D" id="3.40.50.720">
    <property type="entry name" value="NAD(P)-binding Rossmann-like Domain"/>
    <property type="match status" value="1"/>
</dbReference>
<dbReference type="CDD" id="cd05233">
    <property type="entry name" value="SDR_c"/>
    <property type="match status" value="1"/>
</dbReference>
<dbReference type="SUPFAM" id="SSF51735">
    <property type="entry name" value="NAD(P)-binding Rossmann-fold domains"/>
    <property type="match status" value="1"/>
</dbReference>
<dbReference type="PANTHER" id="PTHR24321:SF8">
    <property type="entry name" value="ESTRADIOL 17-BETA-DEHYDROGENASE 8-RELATED"/>
    <property type="match status" value="1"/>
</dbReference>